<evidence type="ECO:0000256" key="6">
    <source>
        <dbReference type="ARBA" id="ARBA00023082"/>
    </source>
</evidence>
<evidence type="ECO:0000256" key="1">
    <source>
        <dbReference type="ARBA" id="ARBA00008798"/>
    </source>
</evidence>
<dbReference type="InterPro" id="IPR000394">
    <property type="entry name" value="RNA_pol_sigma_54"/>
</dbReference>
<gene>
    <name evidence="11" type="ORF">SAMN05444858_13915</name>
</gene>
<name>A0A1N7FKE5_9ACTN</name>
<keyword evidence="8" id="KW-0804">Transcription</keyword>
<reference evidence="11 12" key="1">
    <citation type="submission" date="2017-01" db="EMBL/GenBank/DDBJ databases">
        <authorList>
            <person name="Mah S.A."/>
            <person name="Swanson W.J."/>
            <person name="Moy G.W."/>
            <person name="Vacquier V.D."/>
        </authorList>
    </citation>
    <scope>NUCLEOTIDE SEQUENCE [LARGE SCALE GENOMIC DNA]</scope>
    <source>
        <strain evidence="11 12">DSM 45758</strain>
    </source>
</reference>
<evidence type="ECO:0000256" key="8">
    <source>
        <dbReference type="ARBA" id="ARBA00023163"/>
    </source>
</evidence>
<sequence>MSPTFEFTMAPRLGLEVSPALIAFGEMLMLPYAALQSLVDDELNANSALERLEPAECPVCRGSLRTRCPVCAVPSRGAGPGQHLPAVEAPDSESDCQALRKAVHAETRTADAAAVDYLIDSLDQHGLFDRTCAELAAELGTTEQHVAALVGVIRRCGPPGVGATSIAECLLLQLDALGLPDDRLVQAVIAGHLPALARGHFAAIADGLGTTRDEVQRALDVIRRRLRPYPAFDGRGTTAPAYVVPDAVIGADPAASAGFRVELVEAATIRLRVRPGGPGVGAARMFVAQLRDRWETLRRVTEYVAGHQRAFLTGGPARLRPLTRAEVAAALDLHESTVSRAVAEKYVLLPDRTITSLATFFGASGGADEALRRLLVSDRGRLSDQQLADLLREAGYPMARRTVAKHRARLGFTSAALR</sequence>
<protein>
    <submittedName>
        <fullName evidence="11">RNA polymerase, sigma 54 subunit, RpoN/SigL</fullName>
    </submittedName>
</protein>
<comment type="similarity">
    <text evidence="1">Belongs to the sigma-54 factor family.</text>
</comment>
<keyword evidence="5" id="KW-0805">Transcription regulation</keyword>
<evidence type="ECO:0000256" key="3">
    <source>
        <dbReference type="ARBA" id="ARBA00022679"/>
    </source>
</evidence>
<dbReference type="OrthoDB" id="9814402at2"/>
<dbReference type="InterPro" id="IPR007046">
    <property type="entry name" value="RNA_pol_sigma_54_core-bd"/>
</dbReference>
<keyword evidence="7" id="KW-0238">DNA-binding</keyword>
<dbReference type="Proteomes" id="UP000186004">
    <property type="component" value="Unassembled WGS sequence"/>
</dbReference>
<dbReference type="Gene3D" id="1.10.10.1330">
    <property type="entry name" value="RNA polymerase sigma-54 factor, core-binding domain"/>
    <property type="match status" value="1"/>
</dbReference>
<keyword evidence="3" id="KW-0808">Transferase</keyword>
<dbReference type="PRINTS" id="PR00045">
    <property type="entry name" value="SIGMA54FCT"/>
</dbReference>
<dbReference type="InterPro" id="IPR007634">
    <property type="entry name" value="RNA_pol_sigma_54_DNA-bd"/>
</dbReference>
<evidence type="ECO:0000256" key="2">
    <source>
        <dbReference type="ARBA" id="ARBA00022478"/>
    </source>
</evidence>
<dbReference type="Pfam" id="PF04963">
    <property type="entry name" value="Sigma54_CBD"/>
    <property type="match status" value="1"/>
</dbReference>
<evidence type="ECO:0000256" key="4">
    <source>
        <dbReference type="ARBA" id="ARBA00022695"/>
    </source>
</evidence>
<evidence type="ECO:0000256" key="7">
    <source>
        <dbReference type="ARBA" id="ARBA00023125"/>
    </source>
</evidence>
<keyword evidence="12" id="KW-1185">Reference proteome</keyword>
<dbReference type="Gene3D" id="1.10.10.60">
    <property type="entry name" value="Homeodomain-like"/>
    <property type="match status" value="1"/>
</dbReference>
<dbReference type="GO" id="GO:0016987">
    <property type="term" value="F:sigma factor activity"/>
    <property type="evidence" value="ECO:0007669"/>
    <property type="project" value="UniProtKB-KW"/>
</dbReference>
<dbReference type="EMBL" id="FTNF01000039">
    <property type="protein sequence ID" value="SIS00819.1"/>
    <property type="molecule type" value="Genomic_DNA"/>
</dbReference>
<dbReference type="GO" id="GO:0006352">
    <property type="term" value="P:DNA-templated transcription initiation"/>
    <property type="evidence" value="ECO:0007669"/>
    <property type="project" value="InterPro"/>
</dbReference>
<dbReference type="PANTHER" id="PTHR32248:SF4">
    <property type="entry name" value="RNA POLYMERASE SIGMA-54 FACTOR"/>
    <property type="match status" value="1"/>
</dbReference>
<dbReference type="InterPro" id="IPR038709">
    <property type="entry name" value="RpoN_core-bd_sf"/>
</dbReference>
<dbReference type="GO" id="GO:0001216">
    <property type="term" value="F:DNA-binding transcription activator activity"/>
    <property type="evidence" value="ECO:0007669"/>
    <property type="project" value="InterPro"/>
</dbReference>
<dbReference type="GO" id="GO:0016779">
    <property type="term" value="F:nucleotidyltransferase activity"/>
    <property type="evidence" value="ECO:0007669"/>
    <property type="project" value="UniProtKB-KW"/>
</dbReference>
<evidence type="ECO:0000259" key="9">
    <source>
        <dbReference type="Pfam" id="PF04552"/>
    </source>
</evidence>
<dbReference type="PROSITE" id="PS50044">
    <property type="entry name" value="SIGMA54_3"/>
    <property type="match status" value="1"/>
</dbReference>
<evidence type="ECO:0000313" key="11">
    <source>
        <dbReference type="EMBL" id="SIS00819.1"/>
    </source>
</evidence>
<dbReference type="AlphaFoldDB" id="A0A1N7FKE5"/>
<accession>A0A1N7FKE5</accession>
<proteinExistence type="inferred from homology"/>
<keyword evidence="4" id="KW-0548">Nucleotidyltransferase</keyword>
<feature type="domain" description="RNA polymerase sigma factor 54 DNA-binding" evidence="9">
    <location>
        <begin position="283"/>
        <end position="417"/>
    </location>
</feature>
<dbReference type="PIRSF" id="PIRSF000774">
    <property type="entry name" value="RpoN"/>
    <property type="match status" value="1"/>
</dbReference>
<dbReference type="PANTHER" id="PTHR32248">
    <property type="entry name" value="RNA POLYMERASE SIGMA-54 FACTOR"/>
    <property type="match status" value="1"/>
</dbReference>
<dbReference type="STRING" id="1198245.SAMN05444858_13915"/>
<dbReference type="GO" id="GO:0003677">
    <property type="term" value="F:DNA binding"/>
    <property type="evidence" value="ECO:0007669"/>
    <property type="project" value="UniProtKB-KW"/>
</dbReference>
<feature type="domain" description="RNA polymerase sigma factor 54 core-binding" evidence="10">
    <location>
        <begin position="105"/>
        <end position="274"/>
    </location>
</feature>
<keyword evidence="2" id="KW-0240">DNA-directed RNA polymerase</keyword>
<evidence type="ECO:0000256" key="5">
    <source>
        <dbReference type="ARBA" id="ARBA00023015"/>
    </source>
</evidence>
<evidence type="ECO:0000313" key="12">
    <source>
        <dbReference type="Proteomes" id="UP000186004"/>
    </source>
</evidence>
<organism evidence="11 12">
    <name type="scientific">Micromonospora avicenniae</name>
    <dbReference type="NCBI Taxonomy" id="1198245"/>
    <lineage>
        <taxon>Bacteria</taxon>
        <taxon>Bacillati</taxon>
        <taxon>Actinomycetota</taxon>
        <taxon>Actinomycetes</taxon>
        <taxon>Micromonosporales</taxon>
        <taxon>Micromonosporaceae</taxon>
        <taxon>Micromonospora</taxon>
    </lineage>
</organism>
<dbReference type="GO" id="GO:0000428">
    <property type="term" value="C:DNA-directed RNA polymerase complex"/>
    <property type="evidence" value="ECO:0007669"/>
    <property type="project" value="UniProtKB-KW"/>
</dbReference>
<keyword evidence="6" id="KW-0731">Sigma factor</keyword>
<evidence type="ECO:0000259" key="10">
    <source>
        <dbReference type="Pfam" id="PF04963"/>
    </source>
</evidence>
<dbReference type="Pfam" id="PF04552">
    <property type="entry name" value="Sigma54_DBD"/>
    <property type="match status" value="1"/>
</dbReference>
<dbReference type="RefSeq" id="WP_076474091.1">
    <property type="nucleotide sequence ID" value="NZ_FTNF01000039.1"/>
</dbReference>